<sequence>MLGLLTIPPELLLMIQGYLLTREDRLALSGTCQALNRMFGGKCFYEQDAAEERDFDQARLQLEDINRSHVHGELVFQMKDFAMDWSEAMYARFAKAEAMVAVFASGEEKTAREEELKDIIMFIKNCVGRWGPLMLSLTNPVLQGAMLKFGVNARGGSLRSQTRNEGPTVTQRALKYPASIHGAKSEYLDRMADGTPDVDCPVHLACRYNRVDVLDLLHEKGVDINVVQGRFQSDAWTWMRMFPCYEKDNGNLGMPEDVCVWLVEHNLGFTASPDSLNLDDLKGAAVQNRPRLVAALVKHFESKLNPDEYREALGMALRASTAGMPEDERLPGRWPRPNRGNHGVLAEQHHAVIDILLRAGASVRQDPGRVEDKGLLANAVAWSSSVAIRLLQRQLAEGVTDHRDVRAALFVALERHSSRCWRRCPVGLCSHSGRGEQAREFFAMILPSRARLACDPFEIATPEGCENAFYELWDQFISHIESKCLLPNYYDTALYIEELMRSHMSEERRSKRITPWLADLRQTVLWRGSKGREIFWCDESLRSGMGDMNDSLNHRLGLIFAGSKIGN</sequence>
<dbReference type="InterPro" id="IPR002110">
    <property type="entry name" value="Ankyrin_rpt"/>
</dbReference>
<accession>A0ABR1SDZ1</accession>
<evidence type="ECO:0008006" key="4">
    <source>
        <dbReference type="Google" id="ProtNLM"/>
    </source>
</evidence>
<evidence type="ECO:0000313" key="3">
    <source>
        <dbReference type="Proteomes" id="UP001444661"/>
    </source>
</evidence>
<organism evidence="2 3">
    <name type="scientific">Apiospora rasikravindrae</name>
    <dbReference type="NCBI Taxonomy" id="990691"/>
    <lineage>
        <taxon>Eukaryota</taxon>
        <taxon>Fungi</taxon>
        <taxon>Dikarya</taxon>
        <taxon>Ascomycota</taxon>
        <taxon>Pezizomycotina</taxon>
        <taxon>Sordariomycetes</taxon>
        <taxon>Xylariomycetidae</taxon>
        <taxon>Amphisphaeriales</taxon>
        <taxon>Apiosporaceae</taxon>
        <taxon>Apiospora</taxon>
    </lineage>
</organism>
<dbReference type="Gene3D" id="1.25.40.20">
    <property type="entry name" value="Ankyrin repeat-containing domain"/>
    <property type="match status" value="1"/>
</dbReference>
<dbReference type="PROSITE" id="PS50088">
    <property type="entry name" value="ANK_REPEAT"/>
    <property type="match status" value="1"/>
</dbReference>
<keyword evidence="1" id="KW-0040">ANK repeat</keyword>
<proteinExistence type="predicted"/>
<gene>
    <name evidence="2" type="ORF">PG993_011356</name>
</gene>
<feature type="repeat" description="ANK" evidence="1">
    <location>
        <begin position="197"/>
        <end position="229"/>
    </location>
</feature>
<dbReference type="Proteomes" id="UP001444661">
    <property type="component" value="Unassembled WGS sequence"/>
</dbReference>
<dbReference type="PROSITE" id="PS50297">
    <property type="entry name" value="ANK_REP_REGION"/>
    <property type="match status" value="1"/>
</dbReference>
<protein>
    <recommendedName>
        <fullName evidence="4">F-box domain-containing protein</fullName>
    </recommendedName>
</protein>
<dbReference type="Pfam" id="PF13606">
    <property type="entry name" value="Ank_3"/>
    <property type="match status" value="1"/>
</dbReference>
<name>A0ABR1SDZ1_9PEZI</name>
<comment type="caution">
    <text evidence="2">The sequence shown here is derived from an EMBL/GenBank/DDBJ whole genome shotgun (WGS) entry which is preliminary data.</text>
</comment>
<evidence type="ECO:0000313" key="2">
    <source>
        <dbReference type="EMBL" id="KAK8030065.1"/>
    </source>
</evidence>
<dbReference type="InterPro" id="IPR036770">
    <property type="entry name" value="Ankyrin_rpt-contain_sf"/>
</dbReference>
<reference evidence="2 3" key="1">
    <citation type="submission" date="2023-01" db="EMBL/GenBank/DDBJ databases">
        <title>Analysis of 21 Apiospora genomes using comparative genomics revels a genus with tremendous synthesis potential of carbohydrate active enzymes and secondary metabolites.</title>
        <authorList>
            <person name="Sorensen T."/>
        </authorList>
    </citation>
    <scope>NUCLEOTIDE SEQUENCE [LARGE SCALE GENOMIC DNA]</scope>
    <source>
        <strain evidence="2 3">CBS 33761</strain>
    </source>
</reference>
<keyword evidence="3" id="KW-1185">Reference proteome</keyword>
<dbReference type="EMBL" id="JAQQWK010000010">
    <property type="protein sequence ID" value="KAK8030065.1"/>
    <property type="molecule type" value="Genomic_DNA"/>
</dbReference>
<evidence type="ECO:0000256" key="1">
    <source>
        <dbReference type="PROSITE-ProRule" id="PRU00023"/>
    </source>
</evidence>